<reference evidence="2 3" key="1">
    <citation type="submission" date="2020-09" db="EMBL/GenBank/DDBJ databases">
        <title>De no assembly of potato wild relative species, Solanum commersonii.</title>
        <authorList>
            <person name="Cho K."/>
        </authorList>
    </citation>
    <scope>NUCLEOTIDE SEQUENCE [LARGE SCALE GENOMIC DNA]</scope>
    <source>
        <strain evidence="2">LZ3.2</strain>
        <tissue evidence="2">Leaf</tissue>
    </source>
</reference>
<sequence length="89" mass="9729">MGDILHAEGATIDITTTTVAEAYRAILEACKHCKQSQHMNQPTKRTPQKGRNWSQIESIKPGRRTRAQRDGSGGFAKAPSVVQVLGGRK</sequence>
<feature type="region of interest" description="Disordered" evidence="1">
    <location>
        <begin position="34"/>
        <end position="80"/>
    </location>
</feature>
<dbReference type="AlphaFoldDB" id="A0A9J6A4K8"/>
<organism evidence="2 3">
    <name type="scientific">Solanum commersonii</name>
    <name type="common">Commerson's wild potato</name>
    <name type="synonym">Commerson's nightshade</name>
    <dbReference type="NCBI Taxonomy" id="4109"/>
    <lineage>
        <taxon>Eukaryota</taxon>
        <taxon>Viridiplantae</taxon>
        <taxon>Streptophyta</taxon>
        <taxon>Embryophyta</taxon>
        <taxon>Tracheophyta</taxon>
        <taxon>Spermatophyta</taxon>
        <taxon>Magnoliopsida</taxon>
        <taxon>eudicotyledons</taxon>
        <taxon>Gunneridae</taxon>
        <taxon>Pentapetalae</taxon>
        <taxon>asterids</taxon>
        <taxon>lamiids</taxon>
        <taxon>Solanales</taxon>
        <taxon>Solanaceae</taxon>
        <taxon>Solanoideae</taxon>
        <taxon>Solaneae</taxon>
        <taxon>Solanum</taxon>
    </lineage>
</organism>
<accession>A0A9J6A4K8</accession>
<keyword evidence="3" id="KW-1185">Reference proteome</keyword>
<evidence type="ECO:0000313" key="3">
    <source>
        <dbReference type="Proteomes" id="UP000824120"/>
    </source>
</evidence>
<dbReference type="Proteomes" id="UP000824120">
    <property type="component" value="Chromosome 3"/>
</dbReference>
<name>A0A9J6A4K8_SOLCO</name>
<comment type="caution">
    <text evidence="2">The sequence shown here is derived from an EMBL/GenBank/DDBJ whole genome shotgun (WGS) entry which is preliminary data.</text>
</comment>
<evidence type="ECO:0000256" key="1">
    <source>
        <dbReference type="SAM" id="MobiDB-lite"/>
    </source>
</evidence>
<feature type="compositionally biased region" description="Polar residues" evidence="1">
    <location>
        <begin position="36"/>
        <end position="57"/>
    </location>
</feature>
<gene>
    <name evidence="2" type="ORF">H5410_018956</name>
</gene>
<dbReference type="EMBL" id="JACXVP010000003">
    <property type="protein sequence ID" value="KAG5619132.1"/>
    <property type="molecule type" value="Genomic_DNA"/>
</dbReference>
<protein>
    <submittedName>
        <fullName evidence="2">Uncharacterized protein</fullName>
    </submittedName>
</protein>
<evidence type="ECO:0000313" key="2">
    <source>
        <dbReference type="EMBL" id="KAG5619132.1"/>
    </source>
</evidence>
<proteinExistence type="predicted"/>